<dbReference type="HAMAP" id="MF_00137">
    <property type="entry name" value="SAICAR_synth"/>
    <property type="match status" value="1"/>
</dbReference>
<dbReference type="PROSITE" id="PS01057">
    <property type="entry name" value="SAICAR_SYNTHETASE_1"/>
    <property type="match status" value="1"/>
</dbReference>
<dbReference type="EMBL" id="CP037426">
    <property type="protein sequence ID" value="QGT16731.1"/>
    <property type="molecule type" value="Genomic_DNA"/>
</dbReference>
<dbReference type="Gene3D" id="3.30.470.20">
    <property type="entry name" value="ATP-grasp fold, B domain"/>
    <property type="match status" value="1"/>
</dbReference>
<dbReference type="GO" id="GO:0005829">
    <property type="term" value="C:cytosol"/>
    <property type="evidence" value="ECO:0007669"/>
    <property type="project" value="TreeGrafter"/>
</dbReference>
<dbReference type="PROSITE" id="PS01058">
    <property type="entry name" value="SAICAR_SYNTHETASE_2"/>
    <property type="match status" value="1"/>
</dbReference>
<dbReference type="InterPro" id="IPR018236">
    <property type="entry name" value="SAICAR_synthetase_CS"/>
</dbReference>
<dbReference type="PANTHER" id="PTHR43599">
    <property type="entry name" value="MULTIFUNCTIONAL PROTEIN ADE2"/>
    <property type="match status" value="1"/>
</dbReference>
<dbReference type="GO" id="GO:0005524">
    <property type="term" value="F:ATP binding"/>
    <property type="evidence" value="ECO:0007669"/>
    <property type="project" value="UniProtKB-KW"/>
</dbReference>
<keyword evidence="4 8" id="KW-0547">Nucleotide-binding</keyword>
<feature type="domain" description="SAICAR synthetase/ADE2 N-terminal" evidence="9">
    <location>
        <begin position="7"/>
        <end position="234"/>
    </location>
</feature>
<evidence type="ECO:0000313" key="11">
    <source>
        <dbReference type="Proteomes" id="UP000422744"/>
    </source>
</evidence>
<dbReference type="EC" id="6.3.2.6" evidence="8"/>
<dbReference type="GO" id="GO:0006189">
    <property type="term" value="P:'de novo' IMP biosynthetic process"/>
    <property type="evidence" value="ECO:0007669"/>
    <property type="project" value="UniProtKB-UniRule"/>
</dbReference>
<accession>A0A6I6CKV6</accession>
<dbReference type="Gene3D" id="3.30.200.20">
    <property type="entry name" value="Phosphorylase Kinase, domain 1"/>
    <property type="match status" value="1"/>
</dbReference>
<evidence type="ECO:0000256" key="3">
    <source>
        <dbReference type="ARBA" id="ARBA00022598"/>
    </source>
</evidence>
<keyword evidence="3 8" id="KW-0436">Ligase</keyword>
<evidence type="ECO:0000256" key="2">
    <source>
        <dbReference type="ARBA" id="ARBA00010190"/>
    </source>
</evidence>
<comment type="catalytic activity">
    <reaction evidence="7 8">
        <text>5-amino-1-(5-phospho-D-ribosyl)imidazole-4-carboxylate + L-aspartate + ATP = (2S)-2-[5-amino-1-(5-phospho-beta-D-ribosyl)imidazole-4-carboxamido]succinate + ADP + phosphate + 2 H(+)</text>
        <dbReference type="Rhea" id="RHEA:22628"/>
        <dbReference type="ChEBI" id="CHEBI:15378"/>
        <dbReference type="ChEBI" id="CHEBI:29991"/>
        <dbReference type="ChEBI" id="CHEBI:30616"/>
        <dbReference type="ChEBI" id="CHEBI:43474"/>
        <dbReference type="ChEBI" id="CHEBI:58443"/>
        <dbReference type="ChEBI" id="CHEBI:77657"/>
        <dbReference type="ChEBI" id="CHEBI:456216"/>
        <dbReference type="EC" id="6.3.2.6"/>
    </reaction>
</comment>
<dbReference type="GO" id="GO:0009236">
    <property type="term" value="P:cobalamin biosynthetic process"/>
    <property type="evidence" value="ECO:0007669"/>
    <property type="project" value="InterPro"/>
</dbReference>
<dbReference type="FunFam" id="3.30.470.20:FF:000006">
    <property type="entry name" value="Phosphoribosylaminoimidazole-succinocarboxamide synthase"/>
    <property type="match status" value="1"/>
</dbReference>
<dbReference type="GO" id="GO:0004639">
    <property type="term" value="F:phosphoribosylaminoimidazolesuccinocarboxamide synthase activity"/>
    <property type="evidence" value="ECO:0007669"/>
    <property type="project" value="UniProtKB-UniRule"/>
</dbReference>
<evidence type="ECO:0000256" key="1">
    <source>
        <dbReference type="ARBA" id="ARBA00004672"/>
    </source>
</evidence>
<dbReference type="SUPFAM" id="SSF56104">
    <property type="entry name" value="SAICAR synthase-like"/>
    <property type="match status" value="1"/>
</dbReference>
<evidence type="ECO:0000256" key="4">
    <source>
        <dbReference type="ARBA" id="ARBA00022741"/>
    </source>
</evidence>
<evidence type="ECO:0000256" key="7">
    <source>
        <dbReference type="ARBA" id="ARBA00048475"/>
    </source>
</evidence>
<name>A0A6I6CKV6_WOLPI</name>
<dbReference type="Proteomes" id="UP000422744">
    <property type="component" value="Chromosome"/>
</dbReference>
<dbReference type="InterPro" id="IPR033934">
    <property type="entry name" value="SAICAR_synt_PurC"/>
</dbReference>
<dbReference type="RefSeq" id="WP_155969369.1">
    <property type="nucleotide sequence ID" value="NZ_AP028950.1"/>
</dbReference>
<keyword evidence="5 8" id="KW-0658">Purine biosynthesis</keyword>
<dbReference type="Pfam" id="PF01259">
    <property type="entry name" value="SAICAR_synt"/>
    <property type="match status" value="1"/>
</dbReference>
<comment type="similarity">
    <text evidence="2 8">Belongs to the SAICAR synthetase family.</text>
</comment>
<dbReference type="InterPro" id="IPR028923">
    <property type="entry name" value="SAICAR_synt/ADE2_N"/>
</dbReference>
<dbReference type="UniPathway" id="UPA00074">
    <property type="reaction ID" value="UER00131"/>
</dbReference>
<comment type="pathway">
    <text evidence="1 8">Purine metabolism; IMP biosynthesis via de novo pathway; 5-amino-1-(5-phospho-D-ribosyl)imidazole-4-carboxamide from 5-amino-1-(5-phospho-D-ribosyl)imidazole-4-carboxylate: step 1/2.</text>
</comment>
<organism evidence="10 11">
    <name type="scientific">Wolbachia pipientis</name>
    <dbReference type="NCBI Taxonomy" id="955"/>
    <lineage>
        <taxon>Bacteria</taxon>
        <taxon>Pseudomonadati</taxon>
        <taxon>Pseudomonadota</taxon>
        <taxon>Alphaproteobacteria</taxon>
        <taxon>Rickettsiales</taxon>
        <taxon>Anaplasmataceae</taxon>
        <taxon>Wolbachieae</taxon>
        <taxon>Wolbachia</taxon>
    </lineage>
</organism>
<dbReference type="PANTHER" id="PTHR43599:SF3">
    <property type="entry name" value="SI:DKEY-6E2.2"/>
    <property type="match status" value="1"/>
</dbReference>
<keyword evidence="6 8" id="KW-0067">ATP-binding</keyword>
<protein>
    <recommendedName>
        <fullName evidence="8">Phosphoribosylaminoimidazole-succinocarboxamide synthase</fullName>
        <ecNumber evidence="8">6.3.2.6</ecNumber>
    </recommendedName>
    <alternativeName>
        <fullName evidence="8">SAICAR synthetase</fullName>
    </alternativeName>
</protein>
<dbReference type="CDD" id="cd01415">
    <property type="entry name" value="SAICAR_synt_PurC"/>
    <property type="match status" value="1"/>
</dbReference>
<evidence type="ECO:0000256" key="5">
    <source>
        <dbReference type="ARBA" id="ARBA00022755"/>
    </source>
</evidence>
<evidence type="ECO:0000313" key="10">
    <source>
        <dbReference type="EMBL" id="QGT16731.1"/>
    </source>
</evidence>
<dbReference type="InterPro" id="IPR050089">
    <property type="entry name" value="SAICAR_synthetase"/>
</dbReference>
<evidence type="ECO:0000256" key="6">
    <source>
        <dbReference type="ARBA" id="ARBA00022840"/>
    </source>
</evidence>
<gene>
    <name evidence="8" type="primary">purC</name>
    <name evidence="10" type="ORF">E0495_06155</name>
</gene>
<sequence>MSLNKTIYEGKAKAIIETEDLSIVIQHFKDDITAFNKEKYEIIDGKGIINNHISAFIMEKLEKAEISTHFIKTLNEREQLVKKLKIIPLEVVVRNVAAGSFCKRFNIKEGERLASPIIDFFYKNDDLADPMVSENHILYFDWLSSKEMDEVKTTTLKINEILVHLFSNASIYLVDLKLEFGRLINDSTKIVLADEISPDNCRLWDKNTYKKLDKDVFRLNLGDLKEAYLEVAKRLSVKLG</sequence>
<reference evidence="10 11" key="1">
    <citation type="submission" date="2019-03" db="EMBL/GenBank/DDBJ databases">
        <title>Wolbachia endosymbiont of Haematobia irritans wIrr.</title>
        <authorList>
            <person name="Parry R.H."/>
            <person name="Asgari S."/>
        </authorList>
    </citation>
    <scope>NUCLEOTIDE SEQUENCE [LARGE SCALE GENOMIC DNA]</scope>
    <source>
        <strain evidence="11">wIrr</strain>
    </source>
</reference>
<evidence type="ECO:0000256" key="8">
    <source>
        <dbReference type="HAMAP-Rule" id="MF_00137"/>
    </source>
</evidence>
<evidence type="ECO:0000259" key="9">
    <source>
        <dbReference type="Pfam" id="PF01259"/>
    </source>
</evidence>
<proteinExistence type="inferred from homology"/>
<dbReference type="InterPro" id="IPR001636">
    <property type="entry name" value="SAICAR_synth"/>
</dbReference>
<dbReference type="NCBIfam" id="TIGR00081">
    <property type="entry name" value="purC"/>
    <property type="match status" value="1"/>
</dbReference>
<dbReference type="AlphaFoldDB" id="A0A6I6CKV6"/>